<reference evidence="2 3" key="1">
    <citation type="submission" date="2017-05" db="EMBL/GenBank/DDBJ databases">
        <authorList>
            <person name="Varghese N."/>
            <person name="Submissions S."/>
        </authorList>
    </citation>
    <scope>NUCLEOTIDE SEQUENCE [LARGE SCALE GENOMIC DNA]</scope>
    <source>
        <strain evidence="2 3">DSM 16304</strain>
    </source>
</reference>
<dbReference type="EMBL" id="FXTM01000004">
    <property type="protein sequence ID" value="SMO42984.1"/>
    <property type="molecule type" value="Genomic_DNA"/>
</dbReference>
<accession>A0A521B7A5</accession>
<keyword evidence="1" id="KW-1133">Transmembrane helix</keyword>
<keyword evidence="1" id="KW-0472">Membrane</keyword>
<organism evidence="2 3">
    <name type="scientific">Balnearium lithotrophicum</name>
    <dbReference type="NCBI Taxonomy" id="223788"/>
    <lineage>
        <taxon>Bacteria</taxon>
        <taxon>Pseudomonadati</taxon>
        <taxon>Aquificota</taxon>
        <taxon>Aquificia</taxon>
        <taxon>Desulfurobacteriales</taxon>
        <taxon>Desulfurobacteriaceae</taxon>
        <taxon>Balnearium</taxon>
    </lineage>
</organism>
<evidence type="ECO:0000256" key="1">
    <source>
        <dbReference type="SAM" id="Phobius"/>
    </source>
</evidence>
<evidence type="ECO:0000313" key="2">
    <source>
        <dbReference type="EMBL" id="SMO42984.1"/>
    </source>
</evidence>
<gene>
    <name evidence="2" type="ORF">SAMN06269117_10447</name>
</gene>
<protein>
    <submittedName>
        <fullName evidence="2">Uncharacterized protein</fullName>
    </submittedName>
</protein>
<proteinExistence type="predicted"/>
<dbReference type="AlphaFoldDB" id="A0A521B7A5"/>
<keyword evidence="1" id="KW-0812">Transmembrane</keyword>
<dbReference type="Proteomes" id="UP000317315">
    <property type="component" value="Unassembled WGS sequence"/>
</dbReference>
<evidence type="ECO:0000313" key="3">
    <source>
        <dbReference type="Proteomes" id="UP000317315"/>
    </source>
</evidence>
<keyword evidence="3" id="KW-1185">Reference proteome</keyword>
<name>A0A521B7A5_9BACT</name>
<feature type="transmembrane region" description="Helical" evidence="1">
    <location>
        <begin position="12"/>
        <end position="29"/>
    </location>
</feature>
<sequence>MIRSSEVGTLFFWFFFVVTVLWTLVAVIFKAKKLISQRK</sequence>